<dbReference type="SFLD" id="SFLDG01019">
    <property type="entry name" value="Terpene_Cyclase_Like_1_C_Termi"/>
    <property type="match status" value="1"/>
</dbReference>
<evidence type="ECO:0000313" key="7">
    <source>
        <dbReference type="EMBL" id="CAI0454695.1"/>
    </source>
</evidence>
<dbReference type="InterPro" id="IPR008930">
    <property type="entry name" value="Terpenoid_cyclase/PrenylTrfase"/>
</dbReference>
<gene>
    <name evidence="7" type="ORF">LITE_LOCUS32073</name>
</gene>
<sequence length="511" mass="59183">MLTNEVKSTGDEEAIIADKLRLVDAVQRLGIGYHFEPEIEKALEKVHDMGEGLFTNIDDKGKDLHHAALRFRLLRQQGFPASQDAFRKLKNSEGRFKEWVSRDRQGLLSLYEAAHLAFNGEDILDEALIFATKNLKSPSIIQHNTNPNSFQKQIDFALRFPAWKCVPRSLARHSIDFYSEDTSQNQKLLMFAKMDFNMVQNLHQQELYEISGWWRSFDLATNFPFARERLVESYYWNVCVYFEPKYRLARIINTKIYRTLSILDDTCDNFATYEELQALSEAIERMNVRALQELPDRMKKTYRLILDLYDEVESEIGKSGPTFPVDYAKGELKKLCRAYLLEIRWRAESKVPTLEEYMITAHISCAMPITATSNFIGMGAEIATREAFEWVTNESKLMKACSVIGRLQNDIFSHECEQNRSHPASAVECYMKQYGATEEEAVEFLWKKIHNAWKDIAEEYQKPTPLPVALTDRLLNLARSFNLFYENGDGYTNSHLVKDHLTSMLIDPVPL</sequence>
<evidence type="ECO:0000256" key="1">
    <source>
        <dbReference type="ARBA" id="ARBA00001946"/>
    </source>
</evidence>
<dbReference type="InterPro" id="IPR005630">
    <property type="entry name" value="Terpene_synthase_metal-bd"/>
</dbReference>
<dbReference type="AlphaFoldDB" id="A0AAV0N868"/>
<dbReference type="InterPro" id="IPR044814">
    <property type="entry name" value="Terpene_cyclase_plant_C1"/>
</dbReference>
<dbReference type="Pfam" id="PF03936">
    <property type="entry name" value="Terpene_synth_C"/>
    <property type="match status" value="1"/>
</dbReference>
<dbReference type="InterPro" id="IPR001906">
    <property type="entry name" value="Terpene_synth_N"/>
</dbReference>
<feature type="domain" description="Terpene synthase N-terminal" evidence="5">
    <location>
        <begin position="13"/>
        <end position="158"/>
    </location>
</feature>
<dbReference type="GO" id="GO:0016102">
    <property type="term" value="P:diterpenoid biosynthetic process"/>
    <property type="evidence" value="ECO:0007669"/>
    <property type="project" value="InterPro"/>
</dbReference>
<name>A0AAV0N868_9ROSI</name>
<dbReference type="FunFam" id="1.10.600.10:FF:000007">
    <property type="entry name" value="Isoprene synthase, chloroplastic"/>
    <property type="match status" value="1"/>
</dbReference>
<evidence type="ECO:0000259" key="6">
    <source>
        <dbReference type="Pfam" id="PF03936"/>
    </source>
</evidence>
<dbReference type="SUPFAM" id="SSF48239">
    <property type="entry name" value="Terpenoid cyclases/Protein prenyltransferases"/>
    <property type="match status" value="1"/>
</dbReference>
<dbReference type="GO" id="GO:0010333">
    <property type="term" value="F:terpene synthase activity"/>
    <property type="evidence" value="ECO:0007669"/>
    <property type="project" value="InterPro"/>
</dbReference>
<dbReference type="GO" id="GO:0000287">
    <property type="term" value="F:magnesium ion binding"/>
    <property type="evidence" value="ECO:0007669"/>
    <property type="project" value="InterPro"/>
</dbReference>
<keyword evidence="2" id="KW-0479">Metal-binding</keyword>
<keyword evidence="4" id="KW-0456">Lyase</keyword>
<comment type="cofactor">
    <cofactor evidence="1">
        <name>Mg(2+)</name>
        <dbReference type="ChEBI" id="CHEBI:18420"/>
    </cofactor>
</comment>
<comment type="caution">
    <text evidence="7">The sequence shown here is derived from an EMBL/GenBank/DDBJ whole genome shotgun (WGS) entry which is preliminary data.</text>
</comment>
<dbReference type="Proteomes" id="UP001154282">
    <property type="component" value="Unassembled WGS sequence"/>
</dbReference>
<reference evidence="7" key="1">
    <citation type="submission" date="2022-08" db="EMBL/GenBank/DDBJ databases">
        <authorList>
            <person name="Gutierrez-Valencia J."/>
        </authorList>
    </citation>
    <scope>NUCLEOTIDE SEQUENCE</scope>
</reference>
<dbReference type="PANTHER" id="PTHR31225:SF93">
    <property type="entry name" value="ALPHA-HUMULENE_(-)-(E)-BETA-CARYOPHYLLENE SYNTHASE"/>
    <property type="match status" value="1"/>
</dbReference>
<dbReference type="InterPro" id="IPR050148">
    <property type="entry name" value="Terpene_synthase-like"/>
</dbReference>
<evidence type="ECO:0000259" key="5">
    <source>
        <dbReference type="Pfam" id="PF01397"/>
    </source>
</evidence>
<keyword evidence="8" id="KW-1185">Reference proteome</keyword>
<organism evidence="7 8">
    <name type="scientific">Linum tenue</name>
    <dbReference type="NCBI Taxonomy" id="586396"/>
    <lineage>
        <taxon>Eukaryota</taxon>
        <taxon>Viridiplantae</taxon>
        <taxon>Streptophyta</taxon>
        <taxon>Embryophyta</taxon>
        <taxon>Tracheophyta</taxon>
        <taxon>Spermatophyta</taxon>
        <taxon>Magnoliopsida</taxon>
        <taxon>eudicotyledons</taxon>
        <taxon>Gunneridae</taxon>
        <taxon>Pentapetalae</taxon>
        <taxon>rosids</taxon>
        <taxon>fabids</taxon>
        <taxon>Malpighiales</taxon>
        <taxon>Linaceae</taxon>
        <taxon>Linum</taxon>
    </lineage>
</organism>
<evidence type="ECO:0000256" key="3">
    <source>
        <dbReference type="ARBA" id="ARBA00022842"/>
    </source>
</evidence>
<dbReference type="PANTHER" id="PTHR31225">
    <property type="entry name" value="OS04G0344100 PROTEIN-RELATED"/>
    <property type="match status" value="1"/>
</dbReference>
<dbReference type="SUPFAM" id="SSF48576">
    <property type="entry name" value="Terpenoid synthases"/>
    <property type="match status" value="1"/>
</dbReference>
<dbReference type="SFLD" id="SFLDS00005">
    <property type="entry name" value="Isoprenoid_Synthase_Type_I"/>
    <property type="match status" value="1"/>
</dbReference>
<evidence type="ECO:0000256" key="4">
    <source>
        <dbReference type="ARBA" id="ARBA00023239"/>
    </source>
</evidence>
<dbReference type="Pfam" id="PF01397">
    <property type="entry name" value="Terpene_synth"/>
    <property type="match status" value="1"/>
</dbReference>
<dbReference type="EMBL" id="CAMGYJ010000008">
    <property type="protein sequence ID" value="CAI0454695.1"/>
    <property type="molecule type" value="Genomic_DNA"/>
</dbReference>
<dbReference type="Gene3D" id="1.10.600.10">
    <property type="entry name" value="Farnesyl Diphosphate Synthase"/>
    <property type="match status" value="1"/>
</dbReference>
<feature type="domain" description="Terpene synthase metal-binding" evidence="6">
    <location>
        <begin position="217"/>
        <end position="455"/>
    </location>
</feature>
<keyword evidence="3" id="KW-0460">Magnesium</keyword>
<proteinExistence type="predicted"/>
<accession>A0AAV0N868</accession>
<evidence type="ECO:0000313" key="8">
    <source>
        <dbReference type="Proteomes" id="UP001154282"/>
    </source>
</evidence>
<evidence type="ECO:0000256" key="2">
    <source>
        <dbReference type="ARBA" id="ARBA00022723"/>
    </source>
</evidence>
<dbReference type="InterPro" id="IPR036965">
    <property type="entry name" value="Terpene_synth_N_sf"/>
</dbReference>
<dbReference type="GO" id="GO:0120251">
    <property type="term" value="P:hydrocarbon biosynthetic process"/>
    <property type="evidence" value="ECO:0007669"/>
    <property type="project" value="UniProtKB-ARBA"/>
</dbReference>
<dbReference type="InterPro" id="IPR008949">
    <property type="entry name" value="Isoprenoid_synthase_dom_sf"/>
</dbReference>
<dbReference type="InterPro" id="IPR034741">
    <property type="entry name" value="Terpene_cyclase-like_1_C"/>
</dbReference>
<protein>
    <submittedName>
        <fullName evidence="7">Uncharacterized protein</fullName>
    </submittedName>
</protein>
<dbReference type="Gene3D" id="1.50.10.130">
    <property type="entry name" value="Terpene synthase, N-terminal domain"/>
    <property type="match status" value="1"/>
</dbReference>
<dbReference type="CDD" id="cd00684">
    <property type="entry name" value="Terpene_cyclase_plant_C1"/>
    <property type="match status" value="1"/>
</dbReference>